<reference evidence="2" key="1">
    <citation type="journal article" date="2019" name="Int. J. Syst. Evol. Microbiol.">
        <title>The Global Catalogue of Microorganisms (GCM) 10K type strain sequencing project: providing services to taxonomists for standard genome sequencing and annotation.</title>
        <authorList>
            <consortium name="The Broad Institute Genomics Platform"/>
            <consortium name="The Broad Institute Genome Sequencing Center for Infectious Disease"/>
            <person name="Wu L."/>
            <person name="Ma J."/>
        </authorList>
    </citation>
    <scope>NUCLEOTIDE SEQUENCE [LARGE SCALE GENOMIC DNA]</scope>
    <source>
        <strain evidence="2">CCUG 60527</strain>
    </source>
</reference>
<dbReference type="RefSeq" id="WP_386107633.1">
    <property type="nucleotide sequence ID" value="NZ_JBHTJR010000047.1"/>
</dbReference>
<sequence>MRVLLLLFCLVFLQTAIYSQQRKDTCEKEEDDELYELIGERDEDVKCEVQPQLASLSAIQIIKKKKQSSIQKTSIRVNKKQPRKKNKAKVAIVLEPYKVKPLMGNSI</sequence>
<evidence type="ECO:0000313" key="1">
    <source>
        <dbReference type="EMBL" id="MFD0993405.1"/>
    </source>
</evidence>
<comment type="caution">
    <text evidence="1">The sequence shown here is derived from an EMBL/GenBank/DDBJ whole genome shotgun (WGS) entry which is preliminary data.</text>
</comment>
<evidence type="ECO:0000313" key="2">
    <source>
        <dbReference type="Proteomes" id="UP001597062"/>
    </source>
</evidence>
<dbReference type="Proteomes" id="UP001597062">
    <property type="component" value="Unassembled WGS sequence"/>
</dbReference>
<proteinExistence type="predicted"/>
<accession>A0ABW3JSK3</accession>
<keyword evidence="2" id="KW-1185">Reference proteome</keyword>
<protein>
    <submittedName>
        <fullName evidence="1">Uncharacterized protein</fullName>
    </submittedName>
</protein>
<gene>
    <name evidence="1" type="ORF">ACFQ1U_09330</name>
</gene>
<organism evidence="1 2">
    <name type="scientific">Tenacibaculum geojense</name>
    <dbReference type="NCBI Taxonomy" id="915352"/>
    <lineage>
        <taxon>Bacteria</taxon>
        <taxon>Pseudomonadati</taxon>
        <taxon>Bacteroidota</taxon>
        <taxon>Flavobacteriia</taxon>
        <taxon>Flavobacteriales</taxon>
        <taxon>Flavobacteriaceae</taxon>
        <taxon>Tenacibaculum</taxon>
    </lineage>
</organism>
<dbReference type="EMBL" id="JBHTJR010000047">
    <property type="protein sequence ID" value="MFD0993405.1"/>
    <property type="molecule type" value="Genomic_DNA"/>
</dbReference>
<name>A0ABW3JSK3_9FLAO</name>